<reference evidence="2" key="7">
    <citation type="journal article" date="2005" name="Science">
        <title>The Transcriptional Landscape of the Mammalian Genome.</title>
        <authorList>
            <consortium name="The FANTOM Consortium"/>
            <consortium name="Riken Genome Exploration Research Group and Genome Science Group (Genome Network Project Core Group)"/>
        </authorList>
    </citation>
    <scope>NUCLEOTIDE SEQUENCE</scope>
    <source>
        <strain evidence="2">C57BL/6J</strain>
        <tissue evidence="2">Testis</tissue>
    </source>
</reference>
<evidence type="ECO:0000256" key="1">
    <source>
        <dbReference type="SAM" id="MobiDB-lite"/>
    </source>
</evidence>
<sequence>GSVCGAARAAPGLSVRAGAAPRIFQEKRTPAPRTPSLDHTHAQAQPGRAGATEQPESSGTEPRSHWGFRRGDRSEPPWWARTTQERGEGPAIRLAEPIHATRAGLGRECSKEERLQGAGLELPWFQRRRDTRVEILMEGSLTSFAWENHQEQLRFGSSEHRRGVHDVARGK</sequence>
<feature type="non-terminal residue" evidence="2">
    <location>
        <position position="1"/>
    </location>
</feature>
<feature type="region of interest" description="Disordered" evidence="1">
    <location>
        <begin position="1"/>
        <end position="88"/>
    </location>
</feature>
<reference evidence="2" key="2">
    <citation type="journal article" date="2000" name="Genome Res.">
        <title>Normalization and subtraction of cap-trapper-selected cDNAs to prepare full-length cDNA libraries for rapid discovery of new genes.</title>
        <authorList>
            <person name="Carninci P."/>
            <person name="Shibata Y."/>
            <person name="Hayatsu N."/>
            <person name="Sugahara Y."/>
            <person name="Shibata K."/>
            <person name="Itoh M."/>
            <person name="Konno H."/>
            <person name="Okazaki Y."/>
            <person name="Muramatsu M."/>
            <person name="Hayashizaki Y."/>
        </authorList>
    </citation>
    <scope>NUCLEOTIDE SEQUENCE</scope>
    <source>
        <strain evidence="2">C57BL/6J</strain>
        <tissue evidence="2">Testis</tissue>
    </source>
</reference>
<protein>
    <submittedName>
        <fullName evidence="2">Uncharacterized protein</fullName>
    </submittedName>
</protein>
<reference evidence="2" key="8">
    <citation type="journal article" date="2005" name="Science">
        <title>Antisense Transcription in the Mammalian Transcriptome.</title>
        <authorList>
            <consortium name="RIKEN Genome Exploration Research Group and Genome Science Group (Genome Network Project Core Group) and the FANTOM Consortium"/>
        </authorList>
    </citation>
    <scope>NUCLEOTIDE SEQUENCE</scope>
    <source>
        <strain evidence="2">C57BL/6J</strain>
        <tissue evidence="2">Testis</tissue>
    </source>
</reference>
<reference evidence="2" key="4">
    <citation type="submission" date="2000-07" db="EMBL/GenBank/DDBJ databases">
        <authorList>
            <person name="Adachi J."/>
            <person name="Aizawa K."/>
            <person name="Akahira S."/>
            <person name="Akimura T."/>
            <person name="Arai A."/>
            <person name="Aono H."/>
            <person name="Arakawa T."/>
            <person name="Bono H."/>
            <person name="Carninci P."/>
            <person name="Fukuda S."/>
            <person name="Fukunishi Y."/>
            <person name="Furuno M."/>
            <person name="Hanagaki T."/>
            <person name="Hara A."/>
            <person name="Hayatsu N."/>
            <person name="Hiramoto K."/>
            <person name="Hiraoka T."/>
            <person name="Hori F."/>
            <person name="Imotani K."/>
            <person name="Ishii Y."/>
            <person name="Itoh M."/>
            <person name="Izawa M."/>
            <person name="Kasukawa T."/>
            <person name="Kato H."/>
            <person name="Kawai J."/>
            <person name="Kojima Y."/>
            <person name="Konno H."/>
            <person name="Kouda M."/>
            <person name="Koya S."/>
            <person name="Kurihara C."/>
            <person name="Matsuyama T."/>
            <person name="Miyazaki A."/>
            <person name="Nishi K."/>
            <person name="Nomura K."/>
            <person name="Numazaki R."/>
            <person name="Ohno M."/>
            <person name="Okazaki Y."/>
            <person name="Okido T."/>
            <person name="Owa C."/>
            <person name="Saito H."/>
            <person name="Saito R."/>
            <person name="Sakai C."/>
            <person name="Sakai K."/>
            <person name="Sano H."/>
            <person name="Sasaki D."/>
            <person name="Shibata K."/>
            <person name="Shibata Y."/>
            <person name="Shinagawa A."/>
            <person name="Shiraki T."/>
            <person name="Sogabe Y."/>
            <person name="Suzuki H."/>
            <person name="Tagami M."/>
            <person name="Tagawa A."/>
            <person name="Takahashi F."/>
            <person name="Tanaka T."/>
            <person name="Tejima Y."/>
            <person name="Toya T."/>
            <person name="Yamamura T."/>
            <person name="Yasunishi A."/>
            <person name="Yoshida K."/>
            <person name="Yoshino M."/>
            <person name="Muramatsu M."/>
            <person name="Hayashizaki Y."/>
        </authorList>
    </citation>
    <scope>NUCLEOTIDE SEQUENCE</scope>
    <source>
        <strain evidence="2">C57BL/6J</strain>
        <tissue evidence="2">Testis</tissue>
    </source>
</reference>
<name>Q9CVY4_MOUSE</name>
<gene>
    <name evidence="3" type="primary">Nol4</name>
</gene>
<evidence type="ECO:0000313" key="3">
    <source>
        <dbReference type="MGI" id="MGI:2441684"/>
    </source>
</evidence>
<dbReference type="MGI" id="MGI:2441684">
    <property type="gene designation" value="Nol4"/>
</dbReference>
<evidence type="ECO:0000313" key="2">
    <source>
        <dbReference type="EMBL" id="BAB24340.1"/>
    </source>
</evidence>
<reference evidence="2" key="3">
    <citation type="journal article" date="2000" name="Genome Res.">
        <title>RIKEN integrated sequence analysis (RISA) system--384-format sequencing pipeline with 384 multicapillary sequencer.</title>
        <authorList>
            <person name="Shibata K."/>
            <person name="Itoh M."/>
            <person name="Aizawa K."/>
            <person name="Nagaoka S."/>
            <person name="Sasaki N."/>
            <person name="Carninci P."/>
            <person name="Konno H."/>
            <person name="Akiyama J."/>
            <person name="Nishi K."/>
            <person name="Kitsunai T."/>
            <person name="Tashiro H."/>
            <person name="Itoh M."/>
            <person name="Sumi N."/>
            <person name="Ishii Y."/>
            <person name="Nakamura S."/>
            <person name="Hazama M."/>
            <person name="Nishine T."/>
            <person name="Harada A."/>
            <person name="Yamamoto R."/>
            <person name="Matsumoto H."/>
            <person name="Sakaguchi S."/>
            <person name="Ikegami T."/>
            <person name="Kashiwagi K."/>
            <person name="Fujiwake S."/>
            <person name="Inoue K."/>
            <person name="Togawa Y."/>
            <person name="Izawa M."/>
            <person name="Ohara E."/>
            <person name="Watahiki M."/>
            <person name="Yoneda Y."/>
            <person name="Ishikawa T."/>
            <person name="Ozawa K."/>
            <person name="Tanaka T."/>
            <person name="Matsuura S."/>
            <person name="Kawai J."/>
            <person name="Okazaki Y."/>
            <person name="Muramatsu M."/>
            <person name="Inoue Y."/>
            <person name="Kira A."/>
            <person name="Hayashizaki Y."/>
        </authorList>
    </citation>
    <scope>NUCLEOTIDE SEQUENCE</scope>
    <source>
        <strain evidence="2">C57BL/6J</strain>
        <tissue evidence="2">Testis</tissue>
    </source>
</reference>
<dbReference type="EMBL" id="AK005959">
    <property type="protein sequence ID" value="BAB24340.1"/>
    <property type="molecule type" value="mRNA"/>
</dbReference>
<reference evidence="2" key="6">
    <citation type="journal article" date="2002" name="Nature">
        <title>Analysis of the mouse transcriptome based on functional annotation of 60,770 full-length cDNAs.</title>
        <authorList>
            <consortium name="The FANTOM Consortium and the RIKEN Genome Exploration Research Group Phase I and II Team"/>
        </authorList>
    </citation>
    <scope>NUCLEOTIDE SEQUENCE</scope>
    <source>
        <strain evidence="2">C57BL/6J</strain>
        <tissue evidence="2">Testis</tissue>
    </source>
</reference>
<organism evidence="2">
    <name type="scientific">Mus musculus</name>
    <name type="common">Mouse</name>
    <dbReference type="NCBI Taxonomy" id="10090"/>
    <lineage>
        <taxon>Eukaryota</taxon>
        <taxon>Metazoa</taxon>
        <taxon>Chordata</taxon>
        <taxon>Craniata</taxon>
        <taxon>Vertebrata</taxon>
        <taxon>Euteleostomi</taxon>
        <taxon>Mammalia</taxon>
        <taxon>Eutheria</taxon>
        <taxon>Euarchontoglires</taxon>
        <taxon>Glires</taxon>
        <taxon>Rodentia</taxon>
        <taxon>Myomorpha</taxon>
        <taxon>Muroidea</taxon>
        <taxon>Muridae</taxon>
        <taxon>Murinae</taxon>
        <taxon>Mus</taxon>
        <taxon>Mus</taxon>
    </lineage>
</organism>
<reference evidence="2" key="5">
    <citation type="journal article" date="2001" name="Nature">
        <title>Functional annotation of a full-length mouse cDNA collection.</title>
        <authorList>
            <consortium name="The RIKEN Genome Exploration Research Group Phase II Team and the FANTOM Consortium"/>
        </authorList>
    </citation>
    <scope>NUCLEOTIDE SEQUENCE</scope>
    <source>
        <strain evidence="2">C57BL/6J</strain>
        <tissue evidence="2">Testis</tissue>
    </source>
</reference>
<accession>Q9CVY4</accession>
<dbReference type="AlphaFoldDB" id="Q9CVY4"/>
<reference evidence="2" key="1">
    <citation type="journal article" date="1999" name="Methods Enzymol.">
        <title>High-efficiency full-length cDNA cloning.</title>
        <authorList>
            <person name="Carninci P."/>
            <person name="Hayashizaki Y."/>
        </authorList>
    </citation>
    <scope>NUCLEOTIDE SEQUENCE</scope>
    <source>
        <strain evidence="2">C57BL/6J</strain>
        <tissue evidence="2">Testis</tissue>
    </source>
</reference>
<dbReference type="AGR" id="MGI:2441684"/>
<proteinExistence type="evidence at transcript level"/>